<dbReference type="PANTHER" id="PTHR42023">
    <property type="entry name" value="BHLH DOMAIN-CONTAINING PROTEIN"/>
    <property type="match status" value="1"/>
</dbReference>
<feature type="compositionally biased region" description="Gly residues" evidence="2">
    <location>
        <begin position="9"/>
        <end position="23"/>
    </location>
</feature>
<feature type="compositionally biased region" description="Polar residues" evidence="2">
    <location>
        <begin position="167"/>
        <end position="183"/>
    </location>
</feature>
<evidence type="ECO:0000256" key="2">
    <source>
        <dbReference type="SAM" id="MobiDB-lite"/>
    </source>
</evidence>
<evidence type="ECO:0000256" key="1">
    <source>
        <dbReference type="SAM" id="Coils"/>
    </source>
</evidence>
<feature type="compositionally biased region" description="Polar residues" evidence="2">
    <location>
        <begin position="245"/>
        <end position="265"/>
    </location>
</feature>
<feature type="compositionally biased region" description="Low complexity" evidence="2">
    <location>
        <begin position="585"/>
        <end position="597"/>
    </location>
</feature>
<keyword evidence="1" id="KW-0175">Coiled coil</keyword>
<comment type="caution">
    <text evidence="4">The sequence shown here is derived from an EMBL/GenBank/DDBJ whole genome shotgun (WGS) entry which is preliminary data.</text>
</comment>
<feature type="region of interest" description="Disordered" evidence="2">
    <location>
        <begin position="391"/>
        <end position="871"/>
    </location>
</feature>
<feature type="compositionally biased region" description="Low complexity" evidence="2">
    <location>
        <begin position="681"/>
        <end position="702"/>
    </location>
</feature>
<keyword evidence="3" id="KW-0812">Transmembrane</keyword>
<feature type="transmembrane region" description="Helical" evidence="3">
    <location>
        <begin position="1065"/>
        <end position="1083"/>
    </location>
</feature>
<evidence type="ECO:0000313" key="4">
    <source>
        <dbReference type="EMBL" id="KAK2613096.1"/>
    </source>
</evidence>
<organism evidence="4 5">
    <name type="scientific">Phomopsis amygdali</name>
    <name type="common">Fusicoccum amygdali</name>
    <dbReference type="NCBI Taxonomy" id="1214568"/>
    <lineage>
        <taxon>Eukaryota</taxon>
        <taxon>Fungi</taxon>
        <taxon>Dikarya</taxon>
        <taxon>Ascomycota</taxon>
        <taxon>Pezizomycotina</taxon>
        <taxon>Sordariomycetes</taxon>
        <taxon>Sordariomycetidae</taxon>
        <taxon>Diaporthales</taxon>
        <taxon>Diaporthaceae</taxon>
        <taxon>Diaporthe</taxon>
    </lineage>
</organism>
<proteinExistence type="predicted"/>
<protein>
    <submittedName>
        <fullName evidence="4">Uncharacterized protein</fullName>
    </submittedName>
</protein>
<feature type="compositionally biased region" description="Pro residues" evidence="2">
    <location>
        <begin position="494"/>
        <end position="508"/>
    </location>
</feature>
<feature type="compositionally biased region" description="Polar residues" evidence="2">
    <location>
        <begin position="787"/>
        <end position="804"/>
    </location>
</feature>
<keyword evidence="5" id="KW-1185">Reference proteome</keyword>
<feature type="compositionally biased region" description="Polar residues" evidence="2">
    <location>
        <begin position="439"/>
        <end position="454"/>
    </location>
</feature>
<feature type="region of interest" description="Disordered" evidence="2">
    <location>
        <begin position="1"/>
        <end position="376"/>
    </location>
</feature>
<feature type="compositionally biased region" description="Polar residues" evidence="2">
    <location>
        <begin position="337"/>
        <end position="348"/>
    </location>
</feature>
<feature type="compositionally biased region" description="Polar residues" evidence="2">
    <location>
        <begin position="143"/>
        <end position="155"/>
    </location>
</feature>
<feature type="compositionally biased region" description="Basic and acidic residues" evidence="2">
    <location>
        <begin position="185"/>
        <end position="197"/>
    </location>
</feature>
<dbReference type="EMBL" id="JAUJFL010000001">
    <property type="protein sequence ID" value="KAK2613096.1"/>
    <property type="molecule type" value="Genomic_DNA"/>
</dbReference>
<reference evidence="4" key="1">
    <citation type="submission" date="2023-06" db="EMBL/GenBank/DDBJ databases">
        <authorList>
            <person name="Noh H."/>
        </authorList>
    </citation>
    <scope>NUCLEOTIDE SEQUENCE</scope>
    <source>
        <strain evidence="4">DUCC20226</strain>
    </source>
</reference>
<feature type="compositionally biased region" description="Pro residues" evidence="2">
    <location>
        <begin position="665"/>
        <end position="680"/>
    </location>
</feature>
<keyword evidence="3" id="KW-1133">Transmembrane helix</keyword>
<dbReference type="PANTHER" id="PTHR42023:SF1">
    <property type="entry name" value="BHLH DOMAIN-CONTAINING PROTEIN"/>
    <property type="match status" value="1"/>
</dbReference>
<feature type="compositionally biased region" description="Low complexity" evidence="2">
    <location>
        <begin position="655"/>
        <end position="664"/>
    </location>
</feature>
<dbReference type="Proteomes" id="UP001265746">
    <property type="component" value="Unassembled WGS sequence"/>
</dbReference>
<dbReference type="AlphaFoldDB" id="A0AAD9W8N7"/>
<feature type="compositionally biased region" description="Low complexity" evidence="2">
    <location>
        <begin position="550"/>
        <end position="560"/>
    </location>
</feature>
<evidence type="ECO:0000256" key="3">
    <source>
        <dbReference type="SAM" id="Phobius"/>
    </source>
</evidence>
<sequence length="1091" mass="116917">MWDRFRSGTGTGGAPGNAQGHGYGHGHDPSSSSRKQQQQQRSNLSSNNSYYSNDTNSNSSNSWQPRSSVIAQRQRQQQQQQQQPQPQHYPHQHQNQRSASVDNYPGGGSTGGYGGYQYSIKGGPPPPRPLRDFEVPPPVQPPARQQTFPPQQLNPRQDPRDSIAGRPTSSVYSQPSPLHTSFAPQRDRVNVSRKQPDGFEDVSPPSSPELLSPGNVRNLDISPIDEEDDPSYPQPLPKMSAVSALPSQQRVASRQGDTPSPNARSNIPMMRREKRQQRDAAAGRLRASPSQDALRDTPPREQSLRPMDSRERLRQPSPVPQSLKAMDSKERLRQPTVDYSQKPGSSNGRPRGEKNPRWDPMTGEIAMNNEKSKPSQVKPLEFARGFGLGITSPTAAERGTATSPVPPKSASGMGDRMRLMGSRMGVGSGPKQQQQQQQPESNTDPAAAAFSSNRPGWRGASGRTAIVEPVKDNPEVAPLKIPPRSDKRSSPRPYGGPSPSPSPSPGPGLSPGGVGSGDAAMSSPPISPETQVREQSQKQQMGGGSGAGKGPLLSPSSLGGTMANTIRRIIPSSQRLPSGAGAGSGNATATGTSASVSLQGYPSPPLSSSPTHLAGLGTLGQQSAPVNANGGANHAATVKIDSDAAGIDTQHPADTSYHSPTASASPPPPSSSSPPPPPPHHQQQPRPSSPSFSSAEPSPTASQAPIRRKQVGSGGPPSAHLQPGRGAHHQPKESFASSVYSQQTEDAAPAQQYPTDQETPPRPAPIVNTINLPGAGNADSPYVQPPSRFSVTTYATSAHTSTPRESLEQFDRNYYNDADAPPLPTPPKDYPMTSYLDNEISRSKQPKGASVMDRSRPKTRNGNGAWDDDHDAAPVKISLSQPWMSTAGANSAGINAQNSPPRARKEAPRGPREQAGKENRGLLAVALKNDSTNTSRPASILSVDKALPAAPPELSAESTQDRVAILNAQLQSLGNRRININKSIKQMTELMPQDNLMATPEVMRKREMEKRKVEDLQQELADVQREEHELGMKLHRAYKRLDRQADYEPTTLWVRRATGSLSGDLIISALTGLVVCVLLAFYFRQASARDS</sequence>
<keyword evidence="3" id="KW-0472">Membrane</keyword>
<feature type="compositionally biased region" description="Basic and acidic residues" evidence="2">
    <location>
        <begin position="903"/>
        <end position="919"/>
    </location>
</feature>
<feature type="compositionally biased region" description="Polar residues" evidence="2">
    <location>
        <begin position="886"/>
        <end position="900"/>
    </location>
</feature>
<feature type="compositionally biased region" description="Low complexity" evidence="2">
    <location>
        <begin position="72"/>
        <end position="97"/>
    </location>
</feature>
<gene>
    <name evidence="4" type="ORF">N8I77_000025</name>
</gene>
<feature type="compositionally biased region" description="Gly residues" evidence="2">
    <location>
        <begin position="105"/>
        <end position="115"/>
    </location>
</feature>
<feature type="coiled-coil region" evidence="1">
    <location>
        <begin position="1006"/>
        <end position="1033"/>
    </location>
</feature>
<evidence type="ECO:0000313" key="5">
    <source>
        <dbReference type="Proteomes" id="UP001265746"/>
    </source>
</evidence>
<feature type="compositionally biased region" description="Basic and acidic residues" evidence="2">
    <location>
        <begin position="293"/>
        <end position="314"/>
    </location>
</feature>
<name>A0AAD9W8N7_PHOAM</name>
<feature type="compositionally biased region" description="Polar residues" evidence="2">
    <location>
        <begin position="735"/>
        <end position="745"/>
    </location>
</feature>
<feature type="compositionally biased region" description="Low complexity" evidence="2">
    <location>
        <begin position="30"/>
        <end position="62"/>
    </location>
</feature>
<accession>A0AAD9W8N7</accession>
<feature type="region of interest" description="Disordered" evidence="2">
    <location>
        <begin position="886"/>
        <end position="919"/>
    </location>
</feature>